<reference evidence="3" key="1">
    <citation type="submission" date="2023-07" db="EMBL/GenBank/DDBJ databases">
        <title>30 novel species of actinomycetes from the DSMZ collection.</title>
        <authorList>
            <person name="Nouioui I."/>
        </authorList>
    </citation>
    <scope>NUCLEOTIDE SEQUENCE [LARGE SCALE GENOMIC DNA]</scope>
    <source>
        <strain evidence="3">DSM 41982</strain>
    </source>
</reference>
<dbReference type="RefSeq" id="WP_139121385.1">
    <property type="nucleotide sequence ID" value="NZ_JAVRER010000054.1"/>
</dbReference>
<evidence type="ECO:0000313" key="3">
    <source>
        <dbReference type="Proteomes" id="UP001183607"/>
    </source>
</evidence>
<dbReference type="Proteomes" id="UP001183607">
    <property type="component" value="Unassembled WGS sequence"/>
</dbReference>
<dbReference type="AlphaFoldDB" id="A0ABD5EBH5"/>
<evidence type="ECO:0000256" key="1">
    <source>
        <dbReference type="SAM" id="Phobius"/>
    </source>
</evidence>
<keyword evidence="1" id="KW-1133">Transmembrane helix</keyword>
<keyword evidence="1" id="KW-0472">Membrane</keyword>
<feature type="transmembrane region" description="Helical" evidence="1">
    <location>
        <begin position="85"/>
        <end position="107"/>
    </location>
</feature>
<keyword evidence="1" id="KW-0812">Transmembrane</keyword>
<dbReference type="EMBL" id="JAVRER010000054">
    <property type="protein sequence ID" value="MDT0418794.1"/>
    <property type="molecule type" value="Genomic_DNA"/>
</dbReference>
<comment type="caution">
    <text evidence="2">The sequence shown here is derived from an EMBL/GenBank/DDBJ whole genome shotgun (WGS) entry which is preliminary data.</text>
</comment>
<organism evidence="2 3">
    <name type="scientific">Streptomyces evansiae</name>
    <dbReference type="NCBI Taxonomy" id="3075535"/>
    <lineage>
        <taxon>Bacteria</taxon>
        <taxon>Bacillati</taxon>
        <taxon>Actinomycetota</taxon>
        <taxon>Actinomycetes</taxon>
        <taxon>Kitasatosporales</taxon>
        <taxon>Streptomycetaceae</taxon>
        <taxon>Streptomyces</taxon>
    </lineage>
</organism>
<name>A0ABD5EBH5_9ACTN</name>
<sequence length="111" mass="12199">MALERVLAGVKAIDKPTTRGSAPLRATGELLSLDNYPLFASLCTTTDGKRGFRAVDNQPSWPDRGLALLTTDPRRAAREKPRLRALYLLVFVSQLGSAAMDFLLQAVRRSQ</sequence>
<accession>A0ABD5EBH5</accession>
<evidence type="ECO:0000313" key="2">
    <source>
        <dbReference type="EMBL" id="MDT0418794.1"/>
    </source>
</evidence>
<protein>
    <submittedName>
        <fullName evidence="2">Uncharacterized protein</fullName>
    </submittedName>
</protein>
<gene>
    <name evidence="2" type="ORF">RM574_25260</name>
</gene>
<proteinExistence type="predicted"/>